<dbReference type="AlphaFoldDB" id="A0A1F5VXY1"/>
<protein>
    <submittedName>
        <fullName evidence="1">Uncharacterized protein</fullName>
    </submittedName>
</protein>
<reference evidence="1 2" key="1">
    <citation type="journal article" date="2016" name="Nat. Commun.">
        <title>Thousands of microbial genomes shed light on interconnected biogeochemical processes in an aquifer system.</title>
        <authorList>
            <person name="Anantharaman K."/>
            <person name="Brown C.T."/>
            <person name="Hug L.A."/>
            <person name="Sharon I."/>
            <person name="Castelle C.J."/>
            <person name="Probst A.J."/>
            <person name="Thomas B.C."/>
            <person name="Singh A."/>
            <person name="Wilkins M.J."/>
            <person name="Karaoz U."/>
            <person name="Brodie E.L."/>
            <person name="Williams K.H."/>
            <person name="Hubbard S.S."/>
            <person name="Banfield J.F."/>
        </authorList>
    </citation>
    <scope>NUCLEOTIDE SEQUENCE [LARGE SCALE GENOMIC DNA]</scope>
</reference>
<evidence type="ECO:0000313" key="2">
    <source>
        <dbReference type="Proteomes" id="UP000178943"/>
    </source>
</evidence>
<comment type="caution">
    <text evidence="1">The sequence shown here is derived from an EMBL/GenBank/DDBJ whole genome shotgun (WGS) entry which is preliminary data.</text>
</comment>
<sequence length="73" mass="8762">MSIKKISHENDKLAKIHLTLYLFMTKKYMFEYNKICCYRLFSFLTPHLKKDYAEELSFTYLIPTAVISIIVVY</sequence>
<name>A0A1F5VXY1_9BACT</name>
<dbReference type="EMBL" id="MFGW01000003">
    <property type="protein sequence ID" value="OGF68302.1"/>
    <property type="molecule type" value="Genomic_DNA"/>
</dbReference>
<proteinExistence type="predicted"/>
<accession>A0A1F5VXY1</accession>
<organism evidence="1 2">
    <name type="scientific">Candidatus Fischerbacteria bacterium RBG_13_37_8</name>
    <dbReference type="NCBI Taxonomy" id="1817863"/>
    <lineage>
        <taxon>Bacteria</taxon>
        <taxon>Candidatus Fischeribacteriota</taxon>
    </lineage>
</organism>
<dbReference type="Proteomes" id="UP000178943">
    <property type="component" value="Unassembled WGS sequence"/>
</dbReference>
<gene>
    <name evidence="1" type="ORF">A2Y62_11405</name>
</gene>
<evidence type="ECO:0000313" key="1">
    <source>
        <dbReference type="EMBL" id="OGF68302.1"/>
    </source>
</evidence>